<organism evidence="2 3">
    <name type="scientific">Xaviernesmea rhizosphaerae</name>
    <dbReference type="NCBI Taxonomy" id="1672749"/>
    <lineage>
        <taxon>Bacteria</taxon>
        <taxon>Pseudomonadati</taxon>
        <taxon>Pseudomonadota</taxon>
        <taxon>Alphaproteobacteria</taxon>
        <taxon>Hyphomicrobiales</taxon>
        <taxon>Rhizobiaceae</taxon>
        <taxon>Rhizobium/Agrobacterium group</taxon>
        <taxon>Xaviernesmea</taxon>
    </lineage>
</organism>
<protein>
    <submittedName>
        <fullName evidence="2">Uncharacterized protein</fullName>
    </submittedName>
</protein>
<name>A0A1Q9ADA5_9HYPH</name>
<feature type="signal peptide" evidence="1">
    <location>
        <begin position="1"/>
        <end position="17"/>
    </location>
</feature>
<dbReference type="AlphaFoldDB" id="A0A1Q9ADA5"/>
<evidence type="ECO:0000256" key="1">
    <source>
        <dbReference type="SAM" id="SignalP"/>
    </source>
</evidence>
<feature type="chain" id="PRO_5012773756" evidence="1">
    <location>
        <begin position="18"/>
        <end position="111"/>
    </location>
</feature>
<dbReference type="PROSITE" id="PS51257">
    <property type="entry name" value="PROKAR_LIPOPROTEIN"/>
    <property type="match status" value="1"/>
</dbReference>
<keyword evidence="1" id="KW-0732">Signal</keyword>
<gene>
    <name evidence="2" type="ORF">BJF92_17790</name>
</gene>
<dbReference type="Proteomes" id="UP000186143">
    <property type="component" value="Unassembled WGS sequence"/>
</dbReference>
<dbReference type="RefSeq" id="WP_075636770.1">
    <property type="nucleotide sequence ID" value="NZ_MKIO01000041.1"/>
</dbReference>
<sequence>MKLLPAIATLCAMTVVAGCAPTQQQFLAMQETVRGSAKARQLALESCMKDARPGDIKAAAIVTDSSEKAAPRLVCSRLIEALRSGRMTYADLVDLKQGRPTPKLIRIFQGR</sequence>
<dbReference type="OrthoDB" id="8453105at2"/>
<comment type="caution">
    <text evidence="2">The sequence shown here is derived from an EMBL/GenBank/DDBJ whole genome shotgun (WGS) entry which is preliminary data.</text>
</comment>
<dbReference type="EMBL" id="MKIO01000041">
    <property type="protein sequence ID" value="OLP52904.1"/>
    <property type="molecule type" value="Genomic_DNA"/>
</dbReference>
<reference evidence="2 3" key="1">
    <citation type="submission" date="2016-09" db="EMBL/GenBank/DDBJ databases">
        <title>Rhizobium sp. nov., a novel species isolated from the rice rhizosphere.</title>
        <authorList>
            <person name="Zhao J."/>
            <person name="Zhang X."/>
        </authorList>
    </citation>
    <scope>NUCLEOTIDE SEQUENCE [LARGE SCALE GENOMIC DNA]</scope>
    <source>
        <strain evidence="2 3">MH17</strain>
    </source>
</reference>
<accession>A0A1Q9ADA5</accession>
<evidence type="ECO:0000313" key="3">
    <source>
        <dbReference type="Proteomes" id="UP000186143"/>
    </source>
</evidence>
<proteinExistence type="predicted"/>
<evidence type="ECO:0000313" key="2">
    <source>
        <dbReference type="EMBL" id="OLP52904.1"/>
    </source>
</evidence>